<dbReference type="InterPro" id="IPR001128">
    <property type="entry name" value="Cyt_P450"/>
</dbReference>
<proteinExistence type="inferred from homology"/>
<dbReference type="PANTHER" id="PTHR24305">
    <property type="entry name" value="CYTOCHROME P450"/>
    <property type="match status" value="1"/>
</dbReference>
<keyword evidence="8" id="KW-0560">Oxidoreductase</keyword>
<dbReference type="GO" id="GO:0020037">
    <property type="term" value="F:heme binding"/>
    <property type="evidence" value="ECO:0007669"/>
    <property type="project" value="InterPro"/>
</dbReference>
<evidence type="ECO:0000256" key="1">
    <source>
        <dbReference type="ARBA" id="ARBA00001971"/>
    </source>
</evidence>
<dbReference type="PRINTS" id="PR00463">
    <property type="entry name" value="EP450I"/>
</dbReference>
<dbReference type="GO" id="GO:0005506">
    <property type="term" value="F:iron ion binding"/>
    <property type="evidence" value="ECO:0007669"/>
    <property type="project" value="InterPro"/>
</dbReference>
<accession>A0A2P5HGQ6</accession>
<comment type="cofactor">
    <cofactor evidence="1 12">
        <name>heme</name>
        <dbReference type="ChEBI" id="CHEBI:30413"/>
    </cofactor>
</comment>
<dbReference type="STRING" id="158607.A0A2P5HGQ6"/>
<keyword evidence="6 12" id="KW-0479">Metal-binding</keyword>
<comment type="similarity">
    <text evidence="3">Belongs to the cytochrome P450 family.</text>
</comment>
<reference evidence="14" key="1">
    <citation type="submission" date="2017-09" db="EMBL/GenBank/DDBJ databases">
        <title>Polyketide synthases of a Diaporthe helianthi virulent isolate.</title>
        <authorList>
            <person name="Baroncelli R."/>
        </authorList>
    </citation>
    <scope>NUCLEOTIDE SEQUENCE [LARGE SCALE GENOMIC DNA]</scope>
    <source>
        <strain evidence="14">7/96</strain>
    </source>
</reference>
<evidence type="ECO:0000256" key="12">
    <source>
        <dbReference type="PIRSR" id="PIRSR602401-1"/>
    </source>
</evidence>
<evidence type="ECO:0000256" key="10">
    <source>
        <dbReference type="ARBA" id="ARBA00023033"/>
    </source>
</evidence>
<keyword evidence="10" id="KW-0503">Monooxygenase</keyword>
<evidence type="ECO:0000256" key="11">
    <source>
        <dbReference type="ARBA" id="ARBA00023136"/>
    </source>
</evidence>
<dbReference type="GO" id="GO:0016705">
    <property type="term" value="F:oxidoreductase activity, acting on paired donors, with incorporation or reduction of molecular oxygen"/>
    <property type="evidence" value="ECO:0007669"/>
    <property type="project" value="InterPro"/>
</dbReference>
<evidence type="ECO:0000256" key="7">
    <source>
        <dbReference type="ARBA" id="ARBA00022989"/>
    </source>
</evidence>
<keyword evidence="5 13" id="KW-0812">Transmembrane</keyword>
<evidence type="ECO:0000256" key="4">
    <source>
        <dbReference type="ARBA" id="ARBA00022617"/>
    </source>
</evidence>
<protein>
    <submittedName>
        <fullName evidence="14">Cytochrome P450</fullName>
    </submittedName>
</protein>
<gene>
    <name evidence="14" type="ORF">DHEL01_v212173</name>
</gene>
<dbReference type="PANTHER" id="PTHR24305:SF112">
    <property type="entry name" value="L-ORNITHINE-N5-MONOOXYGENASE (EUROFUNG)"/>
    <property type="match status" value="1"/>
</dbReference>
<sequence length="437" mass="50332">MYLKIGPNEITIFHPDGLAAINKIGDVERGSWYDLVSPAFSVNTVRNQAMHDRRRKVWEAAFTPEAMKDYEHRIRRHAGNVETSLRKAKTTIIDMNSIIYRFGYSVMSDLAFGKEADEMDTEWQRAFRTMHMGLSLLGPLSPAPWIALLFFSFTWIPWVRDWNAMMKYCSSKMQERVAMSPPPKSRDISSWLIEDAQRRQQLGTLEEQRWLDGDGFSVILAGSDTTASTLIFAFNYLAKRPEYQHRIRDELARALRERGVDDAKEDPDLKSLNFRDFERLSFLNAFIDELLRLHHPLPTAGARVVQNPAGLDIGGQHIPRGTNVVAPRWCDGRCETHYERAREFIPERWLNRSTQSEPDEKKLYSNRRAFTPWAGGRWSCLGKPLALFEMRYLISLLVSNFNITFPAGESGDTVEWGYKDQVTAFPGQVNLEFQPSK</sequence>
<feature type="transmembrane region" description="Helical" evidence="13">
    <location>
        <begin position="215"/>
        <end position="238"/>
    </location>
</feature>
<dbReference type="Proteomes" id="UP000094444">
    <property type="component" value="Unassembled WGS sequence"/>
</dbReference>
<dbReference type="EMBL" id="MAVT02002295">
    <property type="protein sequence ID" value="POS69433.1"/>
    <property type="molecule type" value="Genomic_DNA"/>
</dbReference>
<dbReference type="InterPro" id="IPR002401">
    <property type="entry name" value="Cyt_P450_E_grp-I"/>
</dbReference>
<evidence type="ECO:0000256" key="5">
    <source>
        <dbReference type="ARBA" id="ARBA00022692"/>
    </source>
</evidence>
<feature type="binding site" description="axial binding residue" evidence="12">
    <location>
        <position position="380"/>
    </location>
    <ligand>
        <name>heme</name>
        <dbReference type="ChEBI" id="CHEBI:30413"/>
    </ligand>
    <ligandPart>
        <name>Fe</name>
        <dbReference type="ChEBI" id="CHEBI:18248"/>
    </ligandPart>
</feature>
<evidence type="ECO:0000313" key="14">
    <source>
        <dbReference type="EMBL" id="POS69433.1"/>
    </source>
</evidence>
<dbReference type="GO" id="GO:0016020">
    <property type="term" value="C:membrane"/>
    <property type="evidence" value="ECO:0007669"/>
    <property type="project" value="UniProtKB-SubCell"/>
</dbReference>
<comment type="caution">
    <text evidence="14">The sequence shown here is derived from an EMBL/GenBank/DDBJ whole genome shotgun (WGS) entry which is preliminary data.</text>
</comment>
<evidence type="ECO:0000256" key="13">
    <source>
        <dbReference type="SAM" id="Phobius"/>
    </source>
</evidence>
<dbReference type="InterPro" id="IPR036396">
    <property type="entry name" value="Cyt_P450_sf"/>
</dbReference>
<comment type="subcellular location">
    <subcellularLocation>
        <location evidence="2">Membrane</location>
    </subcellularLocation>
</comment>
<dbReference type="SUPFAM" id="SSF48264">
    <property type="entry name" value="Cytochrome P450"/>
    <property type="match status" value="1"/>
</dbReference>
<dbReference type="AlphaFoldDB" id="A0A2P5HGQ6"/>
<evidence type="ECO:0000313" key="15">
    <source>
        <dbReference type="Proteomes" id="UP000094444"/>
    </source>
</evidence>
<organism evidence="14 15">
    <name type="scientific">Diaporthe helianthi</name>
    <dbReference type="NCBI Taxonomy" id="158607"/>
    <lineage>
        <taxon>Eukaryota</taxon>
        <taxon>Fungi</taxon>
        <taxon>Dikarya</taxon>
        <taxon>Ascomycota</taxon>
        <taxon>Pezizomycotina</taxon>
        <taxon>Sordariomycetes</taxon>
        <taxon>Sordariomycetidae</taxon>
        <taxon>Diaporthales</taxon>
        <taxon>Diaporthaceae</taxon>
        <taxon>Diaporthe</taxon>
    </lineage>
</organism>
<dbReference type="Gene3D" id="1.10.630.10">
    <property type="entry name" value="Cytochrome P450"/>
    <property type="match status" value="1"/>
</dbReference>
<dbReference type="OrthoDB" id="6692864at2759"/>
<evidence type="ECO:0000256" key="2">
    <source>
        <dbReference type="ARBA" id="ARBA00004370"/>
    </source>
</evidence>
<dbReference type="InterPro" id="IPR050121">
    <property type="entry name" value="Cytochrome_P450_monoxygenase"/>
</dbReference>
<feature type="transmembrane region" description="Helical" evidence="13">
    <location>
        <begin position="134"/>
        <end position="158"/>
    </location>
</feature>
<dbReference type="GO" id="GO:0004497">
    <property type="term" value="F:monooxygenase activity"/>
    <property type="evidence" value="ECO:0007669"/>
    <property type="project" value="UniProtKB-KW"/>
</dbReference>
<evidence type="ECO:0000256" key="6">
    <source>
        <dbReference type="ARBA" id="ARBA00022723"/>
    </source>
</evidence>
<evidence type="ECO:0000256" key="8">
    <source>
        <dbReference type="ARBA" id="ARBA00023002"/>
    </source>
</evidence>
<keyword evidence="7 13" id="KW-1133">Transmembrane helix</keyword>
<keyword evidence="11 13" id="KW-0472">Membrane</keyword>
<evidence type="ECO:0000256" key="3">
    <source>
        <dbReference type="ARBA" id="ARBA00010617"/>
    </source>
</evidence>
<dbReference type="PRINTS" id="PR00385">
    <property type="entry name" value="P450"/>
</dbReference>
<name>A0A2P5HGQ6_DIAHE</name>
<keyword evidence="4 12" id="KW-0349">Heme</keyword>
<dbReference type="InParanoid" id="A0A2P5HGQ6"/>
<evidence type="ECO:0000256" key="9">
    <source>
        <dbReference type="ARBA" id="ARBA00023004"/>
    </source>
</evidence>
<keyword evidence="15" id="KW-1185">Reference proteome</keyword>
<dbReference type="Pfam" id="PF00067">
    <property type="entry name" value="p450"/>
    <property type="match status" value="1"/>
</dbReference>
<keyword evidence="9 12" id="KW-0408">Iron</keyword>